<dbReference type="InterPro" id="IPR009081">
    <property type="entry name" value="PP-bd_ACP"/>
</dbReference>
<reference evidence="2 3" key="1">
    <citation type="submission" date="2019-04" db="EMBL/GenBank/DDBJ databases">
        <title>Fungal friends and foes A comparative genomics study of 23 Aspergillus species from section Flavi.</title>
        <authorList>
            <consortium name="DOE Joint Genome Institute"/>
            <person name="Kjaerbolling I."/>
            <person name="Vesth T.C."/>
            <person name="Frisvad J.C."/>
            <person name="Nybo J.L."/>
            <person name="Theobald S."/>
            <person name="Kildgaard S."/>
            <person name="Petersen T.I."/>
            <person name="Kuo A."/>
            <person name="Sato A."/>
            <person name="Lyhne E.K."/>
            <person name="Kogle M.E."/>
            <person name="Wiebenga A."/>
            <person name="Kun R.S."/>
            <person name="Lubbers R.J."/>
            <person name="Makela M.R."/>
            <person name="Barry K."/>
            <person name="Chovatia M."/>
            <person name="Clum A."/>
            <person name="Daum C."/>
            <person name="Haridas S."/>
            <person name="He G."/>
            <person name="LaButti K."/>
            <person name="Lipzen A."/>
            <person name="Mondo S."/>
            <person name="Pangilinan J."/>
            <person name="Riley R."/>
            <person name="Salamov A."/>
            <person name="Simmons B.A."/>
            <person name="Magnuson J.K."/>
            <person name="Henrissat B."/>
            <person name="Mortensen U.H."/>
            <person name="Larsen T.O."/>
            <person name="De vries R.P."/>
            <person name="Grigoriev I.V."/>
            <person name="Machida M."/>
            <person name="Baker S.E."/>
            <person name="Andersen M.R."/>
        </authorList>
    </citation>
    <scope>NUCLEOTIDE SEQUENCE [LARGE SCALE GENOMIC DNA]</scope>
    <source>
        <strain evidence="2 3">CBS 117618</strain>
    </source>
</reference>
<dbReference type="InterPro" id="IPR036736">
    <property type="entry name" value="ACP-like_sf"/>
</dbReference>
<dbReference type="VEuPathDB" id="FungiDB:BDV34DRAFT_185369"/>
<keyword evidence="3" id="KW-1185">Reference proteome</keyword>
<evidence type="ECO:0000313" key="2">
    <source>
        <dbReference type="EMBL" id="KAB8211225.1"/>
    </source>
</evidence>
<dbReference type="SUPFAM" id="SSF47336">
    <property type="entry name" value="ACP-like"/>
    <property type="match status" value="1"/>
</dbReference>
<accession>A0A5N6E203</accession>
<protein>
    <recommendedName>
        <fullName evidence="1">Carrier domain-containing protein</fullName>
    </recommendedName>
</protein>
<evidence type="ECO:0000259" key="1">
    <source>
        <dbReference type="PROSITE" id="PS50075"/>
    </source>
</evidence>
<dbReference type="AlphaFoldDB" id="A0A5N6E203"/>
<dbReference type="Proteomes" id="UP000326532">
    <property type="component" value="Unassembled WGS sequence"/>
</dbReference>
<gene>
    <name evidence="2" type="ORF">BDV34DRAFT_185369</name>
</gene>
<proteinExistence type="predicted"/>
<organism evidence="2 3">
    <name type="scientific">Aspergillus parasiticus</name>
    <dbReference type="NCBI Taxonomy" id="5067"/>
    <lineage>
        <taxon>Eukaryota</taxon>
        <taxon>Fungi</taxon>
        <taxon>Dikarya</taxon>
        <taxon>Ascomycota</taxon>
        <taxon>Pezizomycotina</taxon>
        <taxon>Eurotiomycetes</taxon>
        <taxon>Eurotiomycetidae</taxon>
        <taxon>Eurotiales</taxon>
        <taxon>Aspergillaceae</taxon>
        <taxon>Aspergillus</taxon>
        <taxon>Aspergillus subgen. Circumdati</taxon>
    </lineage>
</organism>
<name>A0A5N6E203_ASPPA</name>
<sequence length="77" mass="8518">MDDEAKMNLVIDSLMAIEVRNWIRPNLQVEVGFPEISKARTAGGLINLIIAHLKVRFHVSDTEGTQNAVAETSVDLD</sequence>
<dbReference type="EMBL" id="ML734939">
    <property type="protein sequence ID" value="KAB8211225.1"/>
    <property type="molecule type" value="Genomic_DNA"/>
</dbReference>
<evidence type="ECO:0000313" key="3">
    <source>
        <dbReference type="Proteomes" id="UP000326532"/>
    </source>
</evidence>
<dbReference type="PROSITE" id="PS50075">
    <property type="entry name" value="CARRIER"/>
    <property type="match status" value="1"/>
</dbReference>
<feature type="domain" description="Carrier" evidence="1">
    <location>
        <begin position="1"/>
        <end position="53"/>
    </location>
</feature>